<dbReference type="Pfam" id="PF00069">
    <property type="entry name" value="Pkinase"/>
    <property type="match status" value="1"/>
</dbReference>
<dbReference type="InterPro" id="IPR011992">
    <property type="entry name" value="EF-hand-dom_pair"/>
</dbReference>
<dbReference type="PROSITE" id="PS50222">
    <property type="entry name" value="EF_HAND_2"/>
    <property type="match status" value="6"/>
</dbReference>
<evidence type="ECO:0000256" key="6">
    <source>
        <dbReference type="ARBA" id="ARBA00024334"/>
    </source>
</evidence>
<dbReference type="InterPro" id="IPR002048">
    <property type="entry name" value="EF_hand_dom"/>
</dbReference>
<evidence type="ECO:0000256" key="4">
    <source>
        <dbReference type="ARBA" id="ARBA00022837"/>
    </source>
</evidence>
<evidence type="ECO:0000256" key="1">
    <source>
        <dbReference type="ARBA" id="ARBA00022679"/>
    </source>
</evidence>
<feature type="transmembrane region" description="Helical" evidence="8">
    <location>
        <begin position="555"/>
        <end position="575"/>
    </location>
</feature>
<dbReference type="InParanoid" id="A0A0V0R8R5"/>
<dbReference type="InterPro" id="IPR017441">
    <property type="entry name" value="Protein_kinase_ATP_BS"/>
</dbReference>
<feature type="transmembrane region" description="Helical" evidence="8">
    <location>
        <begin position="515"/>
        <end position="534"/>
    </location>
</feature>
<evidence type="ECO:0000259" key="10">
    <source>
        <dbReference type="PROSITE" id="PS50222"/>
    </source>
</evidence>
<evidence type="ECO:0000259" key="9">
    <source>
        <dbReference type="PROSITE" id="PS50011"/>
    </source>
</evidence>
<feature type="domain" description="Protein kinase" evidence="9">
    <location>
        <begin position="1003"/>
        <end position="1258"/>
    </location>
</feature>
<dbReference type="PROSITE" id="PS50011">
    <property type="entry name" value="PROTEIN_KINASE_DOM"/>
    <property type="match status" value="1"/>
</dbReference>
<sequence>MLIIDFLIVIILCGIAAILDLFPALYKDDHENSDKVYNSFCQEQQIYQNLNEANNQSEIKKLNFQNFQPTYFLNSMSCYWFRYQRMIWIWADGLPSDSFKDLWEETLDTTTQINVKPPYVKASGQIHDSYMIGRTSKNYVAIPQQYDSIFHQMQNCELETKFVGLPFPVDSLAHKYFDYTEIDTKKDHYLFDQICDGPEFEDFLTYKAQIDSKDPVFAKYKSQYWMDWDEKEMRDYLNQYFSDYQISDQTWKKCLDQKVFNQNGIDLNQYNFMYYTTLADHYNHWWGKKNLQNFYSIFRIEVQYRSFLKYIKQNHPDTPLMITSDHGGQQYYGEDIAEVHGYPIDEDTNDALLYLSTVDIELLGSKKATIDYLDLASTSSQILQNTNIPLGNLGTPESLYSNKFHEFLTKFSHYNQLKEYANFLSQYDSDLIQKINKEVDFNYIDQQIQNYNDQLSQQYSLNDFLDNDNNSIKTEANINKLNSIDNQELQDLIYKNNQIIIGHLNEHMKSSNKQWVFILLLTLSVSGFVFYFYKNRNKIVILRNLTTDLPRKEKYTVILGFILFITDFLFMLFIWTLGQKFLFYSNFAYVGIKVIIIILLYLPIQDYSEKSQNLSKNLLKDSNQKQKEENQNFNDDNYNQQNISMVKISSNVQNNDTQQSIDTQQSLIENDQNQDDIEQQFNNSNDNIFIKYAKYLWNKNEPCEKTIVDQFVVPKLNNFFGKFDKLKLILIISTLINIITISFTFDQTYMRLKLHPYILYDWYIFLNFTLYFVFYLITLLDGQTVLYDKNDGIIRSNFQKRIDIYVYRGLILLMAIYDCNKHNREKSYTEFFMNLLIMIPLLAFAAYKIISVNIPNQPLKENQFQHNFTQTIKLLTYVLIFYIADLPDKIFILFIIMPITYLFIYYIKDESQKQILRIFLILCLIRESGILYSMMEGNFQLGLNRAASNAVFGKVIEDNPIWGAQLQGIAKIQALAIPYLAILTYFLIRKNDKNNIVLGKYEWGPQDFLGEGSFGKVYKGRNVETGQVVAVKCMDMSAFKDPYMVESLKTEIGVMQKLSSPHVVRMFDVFNDSKTTYIILEFCQEGDLDHYIRRKGGMLQEDDACDVLNQLLHGFKNLVELGYIHRDIKPANSLVEKGIHKVADFGFAKKVDITGRQLIRDAVGTPLYMSPQLLENQPYTAKSDIWSIGMMFYEMLFGKTPWPCRDLNSFVRNMKTQPLRFPYNKPIGQQTKDFLVNSLQLSESQRFTWDQVFSHPIAQKQTGQIVQPKINLDQKSQEIIRNMQKVVQAQNLDIQALFSSLDKDYSGSLSSYEFYQLLNKIDPRITSYEANHLFSKVDTGNDGKVDRNEFQQIFINYDFSDLSDKAEQIITDLREIIKANNMSVHEIFSHHDKDKGGSLDRKEFAYLLRKIAPKLRDHEVDSCLKKFDKNGDGQISLQEFQAQLSFGIPNQSQNKYNPIDEKARKIIASLKQIIQSHNLQLVQIFANFDKSKDGQLDYNELTQLIHVIDKNVYAQDIDAIYKKFDQNGGGISYQEFKNVLQ</sequence>
<name>A0A0V0R8R5_PSEPJ</name>
<feature type="domain" description="EF-hand" evidence="10">
    <location>
        <begin position="1329"/>
        <end position="1360"/>
    </location>
</feature>
<evidence type="ECO:0000256" key="8">
    <source>
        <dbReference type="SAM" id="Phobius"/>
    </source>
</evidence>
<organism evidence="11 12">
    <name type="scientific">Pseudocohnilembus persalinus</name>
    <name type="common">Ciliate</name>
    <dbReference type="NCBI Taxonomy" id="266149"/>
    <lineage>
        <taxon>Eukaryota</taxon>
        <taxon>Sar</taxon>
        <taxon>Alveolata</taxon>
        <taxon>Ciliophora</taxon>
        <taxon>Intramacronucleata</taxon>
        <taxon>Oligohymenophorea</taxon>
        <taxon>Scuticociliatia</taxon>
        <taxon>Philasterida</taxon>
        <taxon>Pseudocohnilembidae</taxon>
        <taxon>Pseudocohnilembus</taxon>
    </lineage>
</organism>
<dbReference type="Gene3D" id="3.30.200.20">
    <property type="entry name" value="Phosphorylase Kinase, domain 1"/>
    <property type="match status" value="1"/>
</dbReference>
<dbReference type="PANTHER" id="PTHR24348:SF22">
    <property type="entry name" value="NON-SPECIFIC SERINE_THREONINE PROTEIN KINASE"/>
    <property type="match status" value="1"/>
</dbReference>
<dbReference type="InterPro" id="IPR000719">
    <property type="entry name" value="Prot_kinase_dom"/>
</dbReference>
<feature type="domain" description="EF-hand" evidence="10">
    <location>
        <begin position="1415"/>
        <end position="1450"/>
    </location>
</feature>
<keyword evidence="8" id="KW-1133">Transmembrane helix</keyword>
<keyword evidence="3 11" id="KW-0418">Kinase</keyword>
<evidence type="ECO:0000313" key="12">
    <source>
        <dbReference type="Proteomes" id="UP000054937"/>
    </source>
</evidence>
<gene>
    <name evidence="11" type="ORF">PPERSA_12185</name>
</gene>
<dbReference type="GO" id="GO:0004674">
    <property type="term" value="F:protein serine/threonine kinase activity"/>
    <property type="evidence" value="ECO:0007669"/>
    <property type="project" value="InterPro"/>
</dbReference>
<keyword evidence="8" id="KW-0472">Membrane</keyword>
<dbReference type="GO" id="GO:0000045">
    <property type="term" value="P:autophagosome assembly"/>
    <property type="evidence" value="ECO:0007669"/>
    <property type="project" value="TreeGrafter"/>
</dbReference>
<dbReference type="GO" id="GO:0000407">
    <property type="term" value="C:phagophore assembly site"/>
    <property type="evidence" value="ECO:0007669"/>
    <property type="project" value="TreeGrafter"/>
</dbReference>
<reference evidence="11 12" key="1">
    <citation type="journal article" date="2015" name="Sci. Rep.">
        <title>Genome of the facultative scuticociliatosis pathogen Pseudocohnilembus persalinus provides insight into its virulence through horizontal gene transfer.</title>
        <authorList>
            <person name="Xiong J."/>
            <person name="Wang G."/>
            <person name="Cheng J."/>
            <person name="Tian M."/>
            <person name="Pan X."/>
            <person name="Warren A."/>
            <person name="Jiang C."/>
            <person name="Yuan D."/>
            <person name="Miao W."/>
        </authorList>
    </citation>
    <scope>NUCLEOTIDE SEQUENCE [LARGE SCALE GENOMIC DNA]</scope>
    <source>
        <strain evidence="11">36N120E</strain>
    </source>
</reference>
<evidence type="ECO:0000256" key="2">
    <source>
        <dbReference type="ARBA" id="ARBA00022741"/>
    </source>
</evidence>
<dbReference type="InterPro" id="IPR018247">
    <property type="entry name" value="EF_Hand_1_Ca_BS"/>
</dbReference>
<dbReference type="Proteomes" id="UP000054937">
    <property type="component" value="Unassembled WGS sequence"/>
</dbReference>
<dbReference type="OrthoDB" id="40902at2759"/>
<feature type="domain" description="EF-hand" evidence="10">
    <location>
        <begin position="1512"/>
        <end position="1541"/>
    </location>
</feature>
<dbReference type="SUPFAM" id="SSF56112">
    <property type="entry name" value="Protein kinase-like (PK-like)"/>
    <property type="match status" value="1"/>
</dbReference>
<evidence type="ECO:0000313" key="11">
    <source>
        <dbReference type="EMBL" id="KRX10834.1"/>
    </source>
</evidence>
<dbReference type="EMBL" id="LDAU01000018">
    <property type="protein sequence ID" value="KRX10834.1"/>
    <property type="molecule type" value="Genomic_DNA"/>
</dbReference>
<feature type="transmembrane region" description="Helical" evidence="8">
    <location>
        <begin position="890"/>
        <end position="908"/>
    </location>
</feature>
<feature type="domain" description="EF-hand" evidence="10">
    <location>
        <begin position="1289"/>
        <end position="1324"/>
    </location>
</feature>
<dbReference type="SMART" id="SM00220">
    <property type="entry name" value="S_TKc"/>
    <property type="match status" value="1"/>
</dbReference>
<feature type="transmembrane region" description="Helical" evidence="8">
    <location>
        <begin position="757"/>
        <end position="781"/>
    </location>
</feature>
<dbReference type="GO" id="GO:0005776">
    <property type="term" value="C:autophagosome"/>
    <property type="evidence" value="ECO:0007669"/>
    <property type="project" value="TreeGrafter"/>
</dbReference>
<keyword evidence="5 7" id="KW-0067">ATP-binding</keyword>
<dbReference type="GO" id="GO:0005524">
    <property type="term" value="F:ATP binding"/>
    <property type="evidence" value="ECO:0007669"/>
    <property type="project" value="UniProtKB-UniRule"/>
</dbReference>
<dbReference type="FunFam" id="1.10.510.10:FF:000737">
    <property type="entry name" value="Protein kinase, putative"/>
    <property type="match status" value="1"/>
</dbReference>
<feature type="binding site" evidence="7">
    <location>
        <position position="1040"/>
    </location>
    <ligand>
        <name>ATP</name>
        <dbReference type="ChEBI" id="CHEBI:30616"/>
    </ligand>
</feature>
<proteinExistence type="inferred from homology"/>
<dbReference type="SMART" id="SM00054">
    <property type="entry name" value="EFh"/>
    <property type="match status" value="5"/>
</dbReference>
<dbReference type="PROSITE" id="PS00018">
    <property type="entry name" value="EF_HAND_1"/>
    <property type="match status" value="3"/>
</dbReference>
<keyword evidence="4" id="KW-0106">Calcium</keyword>
<feature type="transmembrane region" description="Helical" evidence="8">
    <location>
        <begin position="581"/>
        <end position="602"/>
    </location>
</feature>
<feature type="transmembrane region" description="Helical" evidence="8">
    <location>
        <begin position="7"/>
        <end position="26"/>
    </location>
</feature>
<keyword evidence="1" id="KW-0808">Transferase</keyword>
<feature type="domain" description="EF-hand" evidence="10">
    <location>
        <begin position="1379"/>
        <end position="1414"/>
    </location>
</feature>
<accession>A0A0V0R8R5</accession>
<dbReference type="Gene3D" id="1.10.238.10">
    <property type="entry name" value="EF-hand"/>
    <property type="match status" value="3"/>
</dbReference>
<dbReference type="Gene3D" id="1.10.510.10">
    <property type="entry name" value="Transferase(Phosphotransferase) domain 1"/>
    <property type="match status" value="1"/>
</dbReference>
<evidence type="ECO:0000256" key="5">
    <source>
        <dbReference type="ARBA" id="ARBA00022840"/>
    </source>
</evidence>
<feature type="transmembrane region" description="Helical" evidence="8">
    <location>
        <begin position="866"/>
        <end position="884"/>
    </location>
</feature>
<dbReference type="InterPro" id="IPR045269">
    <property type="entry name" value="Atg1-like"/>
</dbReference>
<dbReference type="GO" id="GO:0010506">
    <property type="term" value="P:regulation of autophagy"/>
    <property type="evidence" value="ECO:0007669"/>
    <property type="project" value="InterPro"/>
</dbReference>
<dbReference type="GO" id="GO:0016020">
    <property type="term" value="C:membrane"/>
    <property type="evidence" value="ECO:0007669"/>
    <property type="project" value="TreeGrafter"/>
</dbReference>
<feature type="transmembrane region" description="Helical" evidence="8">
    <location>
        <begin position="831"/>
        <end position="854"/>
    </location>
</feature>
<dbReference type="Pfam" id="PF13499">
    <property type="entry name" value="EF-hand_7"/>
    <property type="match status" value="3"/>
</dbReference>
<dbReference type="GO" id="GO:0005509">
    <property type="term" value="F:calcium ion binding"/>
    <property type="evidence" value="ECO:0007669"/>
    <property type="project" value="InterPro"/>
</dbReference>
<dbReference type="SUPFAM" id="SSF47473">
    <property type="entry name" value="EF-hand"/>
    <property type="match status" value="2"/>
</dbReference>
<feature type="transmembrane region" description="Helical" evidence="8">
    <location>
        <begin position="728"/>
        <end position="745"/>
    </location>
</feature>
<keyword evidence="8" id="KW-0812">Transmembrane</keyword>
<dbReference type="GO" id="GO:0005829">
    <property type="term" value="C:cytosol"/>
    <property type="evidence" value="ECO:0007669"/>
    <property type="project" value="TreeGrafter"/>
</dbReference>
<dbReference type="FunFam" id="3.30.200.20:FF:000660">
    <property type="entry name" value="Uncharacterized protein"/>
    <property type="match status" value="1"/>
</dbReference>
<feature type="domain" description="EF-hand" evidence="10">
    <location>
        <begin position="1476"/>
        <end position="1511"/>
    </location>
</feature>
<comment type="similarity">
    <text evidence="6">Belongs to the protein kinase superfamily. Ser/Thr protein kinase family. CDPK subfamily.</text>
</comment>
<dbReference type="CDD" id="cd00051">
    <property type="entry name" value="EFh"/>
    <property type="match status" value="2"/>
</dbReference>
<dbReference type="PROSITE" id="PS00107">
    <property type="entry name" value="PROTEIN_KINASE_ATP"/>
    <property type="match status" value="1"/>
</dbReference>
<dbReference type="PANTHER" id="PTHR24348">
    <property type="entry name" value="SERINE/THREONINE-PROTEIN KINASE UNC-51-RELATED"/>
    <property type="match status" value="1"/>
</dbReference>
<protein>
    <submittedName>
        <fullName evidence="11">Protein kinase-like domain</fullName>
    </submittedName>
</protein>
<comment type="caution">
    <text evidence="11">The sequence shown here is derived from an EMBL/GenBank/DDBJ whole genome shotgun (WGS) entry which is preliminary data.</text>
</comment>
<dbReference type="InterPro" id="IPR011009">
    <property type="entry name" value="Kinase-like_dom_sf"/>
</dbReference>
<keyword evidence="2 7" id="KW-0547">Nucleotide-binding</keyword>
<evidence type="ECO:0000256" key="3">
    <source>
        <dbReference type="ARBA" id="ARBA00022777"/>
    </source>
</evidence>
<evidence type="ECO:0000256" key="7">
    <source>
        <dbReference type="PROSITE-ProRule" id="PRU10141"/>
    </source>
</evidence>
<keyword evidence="12" id="KW-1185">Reference proteome</keyword>